<dbReference type="PROSITE" id="PS50888">
    <property type="entry name" value="BHLH"/>
    <property type="match status" value="1"/>
</dbReference>
<dbReference type="PANTHER" id="PTHR47336">
    <property type="entry name" value="TRANSCRIPTION FACTOR HMS1-RELATED"/>
    <property type="match status" value="1"/>
</dbReference>
<feature type="domain" description="BHLH" evidence="2">
    <location>
        <begin position="258"/>
        <end position="344"/>
    </location>
</feature>
<proteinExistence type="predicted"/>
<feature type="compositionally biased region" description="Basic residues" evidence="1">
    <location>
        <begin position="403"/>
        <end position="413"/>
    </location>
</feature>
<name>A0A1C7NMM3_9FUNG</name>
<evidence type="ECO:0000259" key="2">
    <source>
        <dbReference type="PROSITE" id="PS50888"/>
    </source>
</evidence>
<dbReference type="InterPro" id="IPR011598">
    <property type="entry name" value="bHLH_dom"/>
</dbReference>
<dbReference type="OrthoDB" id="2133190at2759"/>
<dbReference type="EMBL" id="LUGH01000051">
    <property type="protein sequence ID" value="OBZ90393.1"/>
    <property type="molecule type" value="Genomic_DNA"/>
</dbReference>
<dbReference type="PANTHER" id="PTHR47336:SF2">
    <property type="entry name" value="TRANSCRIPTION FACTOR HMS1-RELATED"/>
    <property type="match status" value="1"/>
</dbReference>
<dbReference type="GO" id="GO:0046983">
    <property type="term" value="F:protein dimerization activity"/>
    <property type="evidence" value="ECO:0007669"/>
    <property type="project" value="InterPro"/>
</dbReference>
<dbReference type="InterPro" id="IPR052099">
    <property type="entry name" value="Regulatory_TF_Diverse"/>
</dbReference>
<organism evidence="3 4">
    <name type="scientific">Choanephora cucurbitarum</name>
    <dbReference type="NCBI Taxonomy" id="101091"/>
    <lineage>
        <taxon>Eukaryota</taxon>
        <taxon>Fungi</taxon>
        <taxon>Fungi incertae sedis</taxon>
        <taxon>Mucoromycota</taxon>
        <taxon>Mucoromycotina</taxon>
        <taxon>Mucoromycetes</taxon>
        <taxon>Mucorales</taxon>
        <taxon>Mucorineae</taxon>
        <taxon>Choanephoraceae</taxon>
        <taxon>Choanephoroideae</taxon>
        <taxon>Choanephora</taxon>
    </lineage>
</organism>
<comment type="caution">
    <text evidence="3">The sequence shown here is derived from an EMBL/GenBank/DDBJ whole genome shotgun (WGS) entry which is preliminary data.</text>
</comment>
<dbReference type="AlphaFoldDB" id="A0A1C7NMM3"/>
<dbReference type="Proteomes" id="UP000093000">
    <property type="component" value="Unassembled WGS sequence"/>
</dbReference>
<dbReference type="InParanoid" id="A0A1C7NMM3"/>
<evidence type="ECO:0000313" key="4">
    <source>
        <dbReference type="Proteomes" id="UP000093000"/>
    </source>
</evidence>
<feature type="compositionally biased region" description="Polar residues" evidence="1">
    <location>
        <begin position="418"/>
        <end position="427"/>
    </location>
</feature>
<sequence length="1118" mass="126674">MLNNNKNNSNEDCPELSEFDLVLQKQAQLAIEQELEAWRDFENYLSPVQYDDLTNSRNQQDEAIFNYTNTYENSAEFTSLLSDSSIVYKPYDLQSDIAVQSLDLSERSESANTIDLKHSMIESSENNILSASLYSPSSTPYSPDRIYQQLSLDKKNLMSDTSLLVQQLQQPSPVSVNVLTPVVTPVHSPSKEAFTASFSPQTSALASGFSDQNDTDLSTQGTPMLPLDSSLQFNLLDSNVDFSLDNTNLSVKARVPEYKRSAHNAIERRYRNNINDRIAELKNAVPALVHAKIKKATAKTASANDDDEEEDDDCKEEIIDGVAVATKLNKATILKKSTEYIVHLKHSEEELRRENDLLQQLLFQLPGGQDILLNYCMQKAQRHQELENEQLRENALQEELKSQQRKTRGRKRTREVQENSFASNSTKSNKELQNLGAFQKKAVSKQAKKQKTNTSNRVFMALFMAISLFSSSPLSAGPSTKDQFESHKHVSRTADEMFTTYNNSSPTLASNTFHFSDTWSTIRTTLFIICLFQFLSPLIRFWLPQGFRIKKVNKKVKSASAENKASLDGNFAAHTTALTPGDQKCMQMYNILAKSLETDNAQHHKISNSTVFPQKDKRPITLFLALAKEAAQYISRHWLGYEIFYSDQDLSPQEQWVQACKWIKLNEIECLGGNPDVTRASMLYSCLHMLNLIETMEDDENEYVGQSRSRVYATAAMQMALIVPHHGIAEKLSRYFWRLSMYESGLEDDPLMCALVFDCHEDDGEDRMELMLSSRAWSETLEVMYQQIEHFGKSETTGLSLSMTAPVLIPVGILSTLHLLDNLQTQFGRLVISVTAKPLTPAMIAEEDENDFSESTFSFLMDITQPALGSENRKEDYHRLAHWFATVGAIIDYLWKSNITSVERLLPTLVQDVPRSLISREVDGDDVVGYKERMNQIDELTKKSIIHTLIGATFLKKHTAEHQKRGVEELKKAEYLKLHLKKVTASCSSGELLEEPDLESSVLALAEFVSSVVGLETWIYAWRLAPVLANNQVSQDEWEAMITDRVRHSSMSLRRMIRRHSLNGLRTNEELVERLSKLGSFVSGQADETECLDLDQENEEESLANRSEKALEILRGLI</sequence>
<gene>
    <name evidence="3" type="ORF">A0J61_01562</name>
</gene>
<evidence type="ECO:0000256" key="1">
    <source>
        <dbReference type="SAM" id="MobiDB-lite"/>
    </source>
</evidence>
<dbReference type="SMART" id="SM00353">
    <property type="entry name" value="HLH"/>
    <property type="match status" value="1"/>
</dbReference>
<dbReference type="Gene3D" id="4.10.280.10">
    <property type="entry name" value="Helix-loop-helix DNA-binding domain"/>
    <property type="match status" value="1"/>
</dbReference>
<dbReference type="InterPro" id="IPR036638">
    <property type="entry name" value="HLH_DNA-bd_sf"/>
</dbReference>
<dbReference type="SUPFAM" id="SSF47459">
    <property type="entry name" value="HLH, helix-loop-helix DNA-binding domain"/>
    <property type="match status" value="1"/>
</dbReference>
<reference evidence="3 4" key="1">
    <citation type="submission" date="2016-03" db="EMBL/GenBank/DDBJ databases">
        <title>Choanephora cucurbitarum.</title>
        <authorList>
            <person name="Min B."/>
            <person name="Park H."/>
            <person name="Park J.-H."/>
            <person name="Shin H.-D."/>
            <person name="Choi I.-G."/>
        </authorList>
    </citation>
    <scope>NUCLEOTIDE SEQUENCE [LARGE SCALE GENOMIC DNA]</scope>
    <source>
        <strain evidence="3 4">KUS-F28377</strain>
    </source>
</reference>
<feature type="region of interest" description="Disordered" evidence="1">
    <location>
        <begin position="398"/>
        <end position="428"/>
    </location>
</feature>
<dbReference type="STRING" id="101091.A0A1C7NMM3"/>
<protein>
    <recommendedName>
        <fullName evidence="2">BHLH domain-containing protein</fullName>
    </recommendedName>
</protein>
<accession>A0A1C7NMM3</accession>
<dbReference type="Pfam" id="PF00010">
    <property type="entry name" value="HLH"/>
    <property type="match status" value="1"/>
</dbReference>
<keyword evidence="4" id="KW-1185">Reference proteome</keyword>
<evidence type="ECO:0000313" key="3">
    <source>
        <dbReference type="EMBL" id="OBZ90393.1"/>
    </source>
</evidence>